<keyword evidence="2" id="KW-1185">Reference proteome</keyword>
<dbReference type="Proteomes" id="UP000627573">
    <property type="component" value="Unassembled WGS sequence"/>
</dbReference>
<reference evidence="1 2" key="1">
    <citation type="submission" date="2020-12" db="EMBL/GenBank/DDBJ databases">
        <title>Draft genome sequence of furan degrading bacterial strain FUR100.</title>
        <authorList>
            <person name="Woiski C."/>
        </authorList>
    </citation>
    <scope>NUCLEOTIDE SEQUENCE [LARGE SCALE GENOMIC DNA]</scope>
    <source>
        <strain evidence="1 2">FUR100</strain>
    </source>
</reference>
<accession>A0A8I0ZY70</accession>
<gene>
    <name evidence="1" type="ORF">I3517_22820</name>
</gene>
<proteinExistence type="predicted"/>
<evidence type="ECO:0000313" key="2">
    <source>
        <dbReference type="Proteomes" id="UP000627573"/>
    </source>
</evidence>
<dbReference type="AlphaFoldDB" id="A0A8I0ZY70"/>
<organism evidence="1 2">
    <name type="scientific">Rhodococcus erythropolis</name>
    <name type="common">Arthrobacter picolinophilus</name>
    <dbReference type="NCBI Taxonomy" id="1833"/>
    <lineage>
        <taxon>Bacteria</taxon>
        <taxon>Bacillati</taxon>
        <taxon>Actinomycetota</taxon>
        <taxon>Actinomycetes</taxon>
        <taxon>Mycobacteriales</taxon>
        <taxon>Nocardiaceae</taxon>
        <taxon>Rhodococcus</taxon>
        <taxon>Rhodococcus erythropolis group</taxon>
    </lineage>
</organism>
<dbReference type="EMBL" id="JAECSB010000078">
    <property type="protein sequence ID" value="MBH5145433.1"/>
    <property type="molecule type" value="Genomic_DNA"/>
</dbReference>
<sequence>MTEEQPVETLSRWSGSGARWRVLHRTPTSITISLRRCDGGEEVDRLTSSDSDLLEWVGDRVSSED</sequence>
<dbReference type="RefSeq" id="WP_197941625.1">
    <property type="nucleotide sequence ID" value="NZ_JAECSB010000078.1"/>
</dbReference>
<protein>
    <submittedName>
        <fullName evidence="1">Uncharacterized protein</fullName>
    </submittedName>
</protein>
<comment type="caution">
    <text evidence="1">The sequence shown here is derived from an EMBL/GenBank/DDBJ whole genome shotgun (WGS) entry which is preliminary data.</text>
</comment>
<name>A0A8I0ZY70_RHOER</name>
<evidence type="ECO:0000313" key="1">
    <source>
        <dbReference type="EMBL" id="MBH5145433.1"/>
    </source>
</evidence>